<dbReference type="InterPro" id="IPR001320">
    <property type="entry name" value="Iontro_rcpt_C"/>
</dbReference>
<feature type="site" description="Crucial to convey clamshell closure to channel opening" evidence="16">
    <location>
        <position position="848"/>
    </location>
</feature>
<dbReference type="Pfam" id="PF10613">
    <property type="entry name" value="Lig_chan-Glu_bd"/>
    <property type="match status" value="1"/>
</dbReference>
<keyword evidence="2" id="KW-1003">Cell membrane</keyword>
<keyword evidence="9" id="KW-0675">Receptor</keyword>
<evidence type="ECO:0000256" key="12">
    <source>
        <dbReference type="ARBA" id="ARBA00023286"/>
    </source>
</evidence>
<keyword evidence="13" id="KW-0407">Ion channel</keyword>
<keyword evidence="8 18" id="KW-0472">Membrane</keyword>
<sequence>MMNGVKQTKDGNWWSELVKRLSQCGPLNHECTVRAQDLITQPHTGKLVCTFEGRAPIWATILDQVLTRGCLGVLLLIGFDITNIVATRDLRNENERISSIHGRPIAIIERNHVEEMRCTATERSSELTGSSCQRDKYLWNYHLAVGGEHQYDRTYDESARLGVCDRRVLHNLLRWFHTMNDLNKLKLISFHLAGLLFLHCVFCLPREIKIGGLFGREESTTENAFKYAVYRINHEKNLLGGATLNYDTRRLSAEDAFTSSMDICDQITMGISTLFGPRSQHLAAFTDTMCSHLHIPHIEYRETTLAQTLLSGFSINIHPKSDQLARAYIDLIDSYKMKSVLLIYEHQGGLLKMQNILHEVTKDMTRQVFIRQGDSSNIREVLKEAKSKSWTNIIVDMNISNTAILLRTALQEGMIDPYHHYILTTLDIEGINLYDYKYNYVNLTGFRLVDPNDEYTRDIIKEMYYYERDTELKLLYDKDYNTIPYESALVFDAVLLFAKALRDLSRDKVYIPANVSCDGEDVWRSGKDLYDYLQKTEIRGLTGDIRILKGRRQTFSLDVMQLTEEGLRKVGSWNSNTKTGINFTHRYIKENFPFGNKTLVVTTVLNLDRPLIVATKLDKPYVMIRDLEPGVDRSKLGNDLYEGFCVDLLREMAAIVGFEYKIVPVDDGLYGMLEDGKWNGIVRELIDRKADIAVAALTISYLREQYIDFTKPFLNLGISILFKTPERKKPGLFSFLNPLAVEIWVYVIAAYMLVSFCIFVLARFSPYEWYNPHPCNPDTDTVQNTFDLSNSFWFSVGTLMQQGSDINPRAISTRIVGATWWFFTLIIISSYTANLAAFLTVERMISPIESAEQLAAQSSIAYGTLEGGSTMTFFKDSKIDTYRRMWHYMKTKEPTVFVKNARDGVEKVLAGNYAYLMESTSIEYEVQQNCDLMQVGGLLDSKGFGVATPMGSPLRDKLSLAILHLQEDGKVQELYNKWWKGTGKCMSDRKATESKANALDVNNVGGIFVVLLGGLAIAVLVAFLEFIWKSRKNAQEDRQSLCSEMIQELRFAVRCHGSSKKSKSKRACAKCKKGHSASCPLTVGMPKDSSSSNGILPLRELRKSPVSRGRDFAFGEGSYMHVEYSDTET</sequence>
<evidence type="ECO:0000256" key="8">
    <source>
        <dbReference type="ARBA" id="ARBA00023136"/>
    </source>
</evidence>
<feature type="binding site" evidence="15">
    <location>
        <position position="698"/>
    </location>
    <ligand>
        <name>L-glutamate</name>
        <dbReference type="ChEBI" id="CHEBI:29985"/>
    </ligand>
</feature>
<keyword evidence="22" id="KW-1185">Reference proteome</keyword>
<keyword evidence="17" id="KW-1015">Disulfide bond</keyword>
<dbReference type="InterPro" id="IPR001508">
    <property type="entry name" value="Iono_Glu_rcpt_met"/>
</dbReference>
<feature type="binding site" evidence="15">
    <location>
        <position position="703"/>
    </location>
    <ligand>
        <name>L-glutamate</name>
        <dbReference type="ChEBI" id="CHEBI:29985"/>
    </ligand>
</feature>
<evidence type="ECO:0000256" key="5">
    <source>
        <dbReference type="ARBA" id="ARBA00022989"/>
    </source>
</evidence>
<keyword evidence="10" id="KW-0325">Glycoprotein</keyword>
<dbReference type="AlphaFoldDB" id="A0A8W8J3Q6"/>
<dbReference type="FunFam" id="1.10.287.70:FF:000010">
    <property type="entry name" value="Putative glutamate receptor ionotropic kainate 1"/>
    <property type="match status" value="1"/>
</dbReference>
<evidence type="ECO:0000256" key="16">
    <source>
        <dbReference type="PIRSR" id="PIRSR601508-2"/>
    </source>
</evidence>
<dbReference type="EnsemblMetazoa" id="G17108.4">
    <property type="protein sequence ID" value="G17108.4:cds"/>
    <property type="gene ID" value="G17108"/>
</dbReference>
<feature type="domain" description="Ionotropic glutamate receptor C-terminal" evidence="19">
    <location>
        <begin position="610"/>
        <end position="981"/>
    </location>
</feature>
<feature type="disulfide bond" evidence="17">
    <location>
        <begin position="930"/>
        <end position="985"/>
    </location>
</feature>
<evidence type="ECO:0000256" key="14">
    <source>
        <dbReference type="ARBA" id="ARBA00034104"/>
    </source>
</evidence>
<keyword evidence="11" id="KW-0628">Postsynaptic cell membrane</keyword>
<dbReference type="Gene3D" id="3.40.190.10">
    <property type="entry name" value="Periplasmic binding protein-like II"/>
    <property type="match status" value="2"/>
</dbReference>
<keyword evidence="7" id="KW-0406">Ion transport</keyword>
<dbReference type="Pfam" id="PF00060">
    <property type="entry name" value="Lig_chan"/>
    <property type="match status" value="1"/>
</dbReference>
<evidence type="ECO:0000256" key="2">
    <source>
        <dbReference type="ARBA" id="ARBA00022475"/>
    </source>
</evidence>
<dbReference type="CDD" id="cd06382">
    <property type="entry name" value="PBP1_iGluR_Kainate"/>
    <property type="match status" value="1"/>
</dbReference>
<dbReference type="Gene3D" id="1.10.287.70">
    <property type="match status" value="1"/>
</dbReference>
<evidence type="ECO:0008006" key="23">
    <source>
        <dbReference type="Google" id="ProtNLM"/>
    </source>
</evidence>
<dbReference type="Gene3D" id="3.40.50.2300">
    <property type="match status" value="2"/>
</dbReference>
<dbReference type="InterPro" id="IPR015683">
    <property type="entry name" value="Ionotropic_Glu_rcpt"/>
</dbReference>
<feature type="transmembrane region" description="Helical" evidence="18">
    <location>
        <begin position="818"/>
        <end position="839"/>
    </location>
</feature>
<feature type="binding site" evidence="15">
    <location>
        <position position="870"/>
    </location>
    <ligand>
        <name>L-glutamate</name>
        <dbReference type="ChEBI" id="CHEBI:29985"/>
    </ligand>
</feature>
<dbReference type="GO" id="GO:0045211">
    <property type="term" value="C:postsynaptic membrane"/>
    <property type="evidence" value="ECO:0007669"/>
    <property type="project" value="UniProtKB-SubCell"/>
</dbReference>
<feature type="transmembrane region" description="Helical" evidence="18">
    <location>
        <begin position="1004"/>
        <end position="1028"/>
    </location>
</feature>
<dbReference type="InterPro" id="IPR001828">
    <property type="entry name" value="ANF_lig-bd_rcpt"/>
</dbReference>
<evidence type="ECO:0000256" key="3">
    <source>
        <dbReference type="ARBA" id="ARBA00022692"/>
    </source>
</evidence>
<evidence type="ECO:0000256" key="10">
    <source>
        <dbReference type="ARBA" id="ARBA00023180"/>
    </source>
</evidence>
<dbReference type="Proteomes" id="UP000005408">
    <property type="component" value="Unassembled WGS sequence"/>
</dbReference>
<dbReference type="PANTHER" id="PTHR18966">
    <property type="entry name" value="IONOTROPIC GLUTAMATE RECEPTOR"/>
    <property type="match status" value="1"/>
</dbReference>
<keyword evidence="3 18" id="KW-0812">Transmembrane</keyword>
<evidence type="ECO:0000256" key="13">
    <source>
        <dbReference type="ARBA" id="ARBA00023303"/>
    </source>
</evidence>
<reference evidence="21" key="1">
    <citation type="submission" date="2022-08" db="UniProtKB">
        <authorList>
            <consortium name="EnsemblMetazoa"/>
        </authorList>
    </citation>
    <scope>IDENTIFICATION</scope>
    <source>
        <strain evidence="21">05x7-T-G4-1.051#20</strain>
    </source>
</reference>
<evidence type="ECO:0000259" key="20">
    <source>
        <dbReference type="SMART" id="SM00918"/>
    </source>
</evidence>
<dbReference type="InterPro" id="IPR028082">
    <property type="entry name" value="Peripla_BP_I"/>
</dbReference>
<evidence type="ECO:0000256" key="1">
    <source>
        <dbReference type="ARBA" id="ARBA00022448"/>
    </source>
</evidence>
<comment type="subcellular location">
    <subcellularLocation>
        <location evidence="14">Postsynaptic cell membrane</location>
        <topology evidence="14">Multi-pass membrane protein</topology>
    </subcellularLocation>
</comment>
<organism evidence="21 22">
    <name type="scientific">Magallana gigas</name>
    <name type="common">Pacific oyster</name>
    <name type="synonym">Crassostrea gigas</name>
    <dbReference type="NCBI Taxonomy" id="29159"/>
    <lineage>
        <taxon>Eukaryota</taxon>
        <taxon>Metazoa</taxon>
        <taxon>Spiralia</taxon>
        <taxon>Lophotrochozoa</taxon>
        <taxon>Mollusca</taxon>
        <taxon>Bivalvia</taxon>
        <taxon>Autobranchia</taxon>
        <taxon>Pteriomorphia</taxon>
        <taxon>Ostreida</taxon>
        <taxon>Ostreoidea</taxon>
        <taxon>Ostreidae</taxon>
        <taxon>Magallana</taxon>
    </lineage>
</organism>
<proteinExistence type="predicted"/>
<dbReference type="GO" id="GO:0038023">
    <property type="term" value="F:signaling receptor activity"/>
    <property type="evidence" value="ECO:0007669"/>
    <property type="project" value="InterPro"/>
</dbReference>
<feature type="domain" description="Ionotropic glutamate receptor L-glutamate and glycine-binding" evidence="20">
    <location>
        <begin position="620"/>
        <end position="687"/>
    </location>
</feature>
<dbReference type="SMART" id="SM00079">
    <property type="entry name" value="PBPe"/>
    <property type="match status" value="1"/>
</dbReference>
<evidence type="ECO:0000256" key="17">
    <source>
        <dbReference type="PIRSR" id="PIRSR601508-3"/>
    </source>
</evidence>
<keyword evidence="6" id="KW-0770">Synapse</keyword>
<dbReference type="Pfam" id="PF01094">
    <property type="entry name" value="ANF_receptor"/>
    <property type="match status" value="1"/>
</dbReference>
<keyword evidence="5 18" id="KW-1133">Transmembrane helix</keyword>
<dbReference type="PRINTS" id="PR00177">
    <property type="entry name" value="NMDARECEPTOR"/>
</dbReference>
<keyword evidence="1" id="KW-0813">Transport</keyword>
<keyword evidence="12" id="KW-1071">Ligand-gated ion channel</keyword>
<evidence type="ECO:0000256" key="18">
    <source>
        <dbReference type="SAM" id="Phobius"/>
    </source>
</evidence>
<evidence type="ECO:0000256" key="4">
    <source>
        <dbReference type="ARBA" id="ARBA00022729"/>
    </source>
</evidence>
<dbReference type="SUPFAM" id="SSF53822">
    <property type="entry name" value="Periplasmic binding protein-like I"/>
    <property type="match status" value="1"/>
</dbReference>
<feature type="binding site" evidence="15">
    <location>
        <position position="869"/>
    </location>
    <ligand>
        <name>L-glutamate</name>
        <dbReference type="ChEBI" id="CHEBI:29985"/>
    </ligand>
</feature>
<dbReference type="FunFam" id="3.40.190.10:FF:000060">
    <property type="entry name" value="Glutamate receptor ionotropic, kainate 1"/>
    <property type="match status" value="1"/>
</dbReference>
<protein>
    <recommendedName>
        <fullName evidence="23">Glutamate receptor, ionotropic kainate 2</fullName>
    </recommendedName>
</protein>
<keyword evidence="4" id="KW-0732">Signal</keyword>
<evidence type="ECO:0000256" key="6">
    <source>
        <dbReference type="ARBA" id="ARBA00023018"/>
    </source>
</evidence>
<evidence type="ECO:0000259" key="19">
    <source>
        <dbReference type="SMART" id="SM00079"/>
    </source>
</evidence>
<dbReference type="SMART" id="SM00918">
    <property type="entry name" value="Lig_chan-Glu_bd"/>
    <property type="match status" value="1"/>
</dbReference>
<dbReference type="SUPFAM" id="SSF81324">
    <property type="entry name" value="Voltage-gated potassium channels"/>
    <property type="match status" value="1"/>
</dbReference>
<evidence type="ECO:0000256" key="7">
    <source>
        <dbReference type="ARBA" id="ARBA00023065"/>
    </source>
</evidence>
<evidence type="ECO:0000313" key="22">
    <source>
        <dbReference type="Proteomes" id="UP000005408"/>
    </source>
</evidence>
<feature type="binding site" evidence="15">
    <location>
        <position position="918"/>
    </location>
    <ligand>
        <name>L-glutamate</name>
        <dbReference type="ChEBI" id="CHEBI:29985"/>
    </ligand>
</feature>
<dbReference type="SUPFAM" id="SSF53850">
    <property type="entry name" value="Periplasmic binding protein-like II"/>
    <property type="match status" value="1"/>
</dbReference>
<name>A0A8W8J3Q6_MAGGI</name>
<evidence type="ECO:0000256" key="15">
    <source>
        <dbReference type="PIRSR" id="PIRSR601508-1"/>
    </source>
</evidence>
<evidence type="ECO:0000313" key="21">
    <source>
        <dbReference type="EnsemblMetazoa" id="G17108.4:cds"/>
    </source>
</evidence>
<evidence type="ECO:0000256" key="9">
    <source>
        <dbReference type="ARBA" id="ARBA00023170"/>
    </source>
</evidence>
<dbReference type="InterPro" id="IPR019594">
    <property type="entry name" value="Glu/Gly-bd"/>
</dbReference>
<dbReference type="FunFam" id="3.40.190.10:FF:000210">
    <property type="entry name" value="Glutamate receptor ionotropic, kainate 1"/>
    <property type="match status" value="1"/>
</dbReference>
<feature type="transmembrane region" description="Helical" evidence="18">
    <location>
        <begin position="743"/>
        <end position="762"/>
    </location>
</feature>
<dbReference type="GO" id="GO:0015276">
    <property type="term" value="F:ligand-gated monoatomic ion channel activity"/>
    <property type="evidence" value="ECO:0007669"/>
    <property type="project" value="InterPro"/>
</dbReference>
<accession>A0A8W8J3Q6</accession>
<evidence type="ECO:0000256" key="11">
    <source>
        <dbReference type="ARBA" id="ARBA00023257"/>
    </source>
</evidence>
<feature type="site" description="Interaction with the cone snail toxin Con-ikot-ikot" evidence="16">
    <location>
        <position position="875"/>
    </location>
</feature>